<keyword evidence="1" id="KW-0812">Transmembrane</keyword>
<evidence type="ECO:0000313" key="2">
    <source>
        <dbReference type="EMBL" id="SNT27171.1"/>
    </source>
</evidence>
<dbReference type="RefSeq" id="WP_042130693.1">
    <property type="nucleotide sequence ID" value="NZ_FZOL01000033.1"/>
</dbReference>
<organism evidence="2 3">
    <name type="scientific">Pseudomonas japonica</name>
    <dbReference type="NCBI Taxonomy" id="256466"/>
    <lineage>
        <taxon>Bacteria</taxon>
        <taxon>Pseudomonadati</taxon>
        <taxon>Pseudomonadota</taxon>
        <taxon>Gammaproteobacteria</taxon>
        <taxon>Pseudomonadales</taxon>
        <taxon>Pseudomonadaceae</taxon>
        <taxon>Pseudomonas</taxon>
    </lineage>
</organism>
<keyword evidence="1" id="KW-1133">Transmembrane helix</keyword>
<protein>
    <recommendedName>
        <fullName evidence="4">PD-(D/E)XK nuclease superfamily protein</fullName>
    </recommendedName>
</protein>
<evidence type="ECO:0000313" key="3">
    <source>
        <dbReference type="Proteomes" id="UP000198407"/>
    </source>
</evidence>
<dbReference type="EMBL" id="FZOL01000033">
    <property type="protein sequence ID" value="SNT27171.1"/>
    <property type="molecule type" value="Genomic_DNA"/>
</dbReference>
<reference evidence="3" key="1">
    <citation type="submission" date="2017-06" db="EMBL/GenBank/DDBJ databases">
        <authorList>
            <person name="Varghese N."/>
            <person name="Submissions S."/>
        </authorList>
    </citation>
    <scope>NUCLEOTIDE SEQUENCE [LARGE SCALE GENOMIC DNA]</scope>
    <source>
        <strain evidence="3">DSM 22348</strain>
    </source>
</reference>
<dbReference type="OrthoDB" id="6894511at2"/>
<evidence type="ECO:0000256" key="1">
    <source>
        <dbReference type="SAM" id="Phobius"/>
    </source>
</evidence>
<gene>
    <name evidence="2" type="ORF">SAMN05444352_13353</name>
</gene>
<name>A0A239L9P3_9PSED</name>
<proteinExistence type="predicted"/>
<keyword evidence="1" id="KW-0472">Membrane</keyword>
<evidence type="ECO:0008006" key="4">
    <source>
        <dbReference type="Google" id="ProtNLM"/>
    </source>
</evidence>
<feature type="transmembrane region" description="Helical" evidence="1">
    <location>
        <begin position="33"/>
        <end position="56"/>
    </location>
</feature>
<dbReference type="AlphaFoldDB" id="A0A239L9P3"/>
<dbReference type="Proteomes" id="UP000198407">
    <property type="component" value="Unassembled WGS sequence"/>
</dbReference>
<sequence>MLHAITHNKSRVYQRYLGHREPGEKRASEEDEITALVMGPLAFLPASAIGAFWMALTKQGRPEAFPEGPVSHAEMRFWPRKNRTEPDMLVELWWGAEKWSLLIEFKWRAPLSGDDQLHKQWKNFLSQDEQKQALHIFIAPEVSAGIEAKDRDDIWKDHLLLRSWYDILNTLHGLKNSELLLHRWSEQVICFLEKLGVRPFCGFKKLGALELAPQRTEIFWKGFDGFVDLKVPEAPSVNAVQQIFFHAAGGRHG</sequence>
<keyword evidence="3" id="KW-1185">Reference proteome</keyword>
<accession>A0A239L9P3</accession>